<dbReference type="AlphaFoldDB" id="A0A8S3TS48"/>
<dbReference type="GO" id="GO:0005506">
    <property type="term" value="F:iron ion binding"/>
    <property type="evidence" value="ECO:0007669"/>
    <property type="project" value="InterPro"/>
</dbReference>
<keyword evidence="3 6" id="KW-0479">Metal-binding</keyword>
<evidence type="ECO:0000256" key="3">
    <source>
        <dbReference type="ARBA" id="ARBA00022723"/>
    </source>
</evidence>
<dbReference type="PANTHER" id="PTHR24304:SF2">
    <property type="entry name" value="24-HYDROXYCHOLESTEROL 7-ALPHA-HYDROXYLASE"/>
    <property type="match status" value="1"/>
</dbReference>
<feature type="transmembrane region" description="Helical" evidence="7">
    <location>
        <begin position="270"/>
        <end position="291"/>
    </location>
</feature>
<sequence length="454" mass="52501">MVMELNGLTVGLILSTIMPILYYLYHVSRSKSKSLPPAYKGWFPWLGCAFEFGKNPLDFIAQKKELGRIFTLYVAGERLTFITDAEDFQHFFQSPFVDFQKAVQDPVLNVASVSKTSFFKYHTKIHDMVKGRLASSRLIYFSDKLCDEFRDQLTQLGKQGKGDLHHLVRKSMYAAVINNLFGKNVLPVNSEKEFEKLEEMFVMFDEQFEYGARIPSVFLKDWSSAKKYLIDLFSKVVPKTINKKSDDDETLLHSLLNLVQDQYKPNYSLLLLWASLANAIPITFWTLAFILHDEKVLQKVKTELTSVFGQNGQCPTITEEGLKKLQFLKWCVLESIRLRPTGIITRRVIKSFTIRDMEIPEGDMLMLSPFWAHRNEKYFPDPLMYKPERWKEADIDKNVFLDGFVAFGGGRYQCPGEMFDCKLLINSIPEPSKKHLVGTQQPAEPCPVEYRLRK</sequence>
<accession>A0A8S3TS48</accession>
<keyword evidence="7" id="KW-0812">Transmembrane</keyword>
<organism evidence="8 9">
    <name type="scientific">Mytilus edulis</name>
    <name type="common">Blue mussel</name>
    <dbReference type="NCBI Taxonomy" id="6550"/>
    <lineage>
        <taxon>Eukaryota</taxon>
        <taxon>Metazoa</taxon>
        <taxon>Spiralia</taxon>
        <taxon>Lophotrochozoa</taxon>
        <taxon>Mollusca</taxon>
        <taxon>Bivalvia</taxon>
        <taxon>Autobranchia</taxon>
        <taxon>Pteriomorphia</taxon>
        <taxon>Mytilida</taxon>
        <taxon>Mytiloidea</taxon>
        <taxon>Mytilidae</taxon>
        <taxon>Mytilinae</taxon>
        <taxon>Mytilus</taxon>
    </lineage>
</organism>
<dbReference type="GO" id="GO:0006699">
    <property type="term" value="P:bile acid biosynthetic process"/>
    <property type="evidence" value="ECO:0007669"/>
    <property type="project" value="TreeGrafter"/>
</dbReference>
<feature type="transmembrane region" description="Helical" evidence="7">
    <location>
        <begin position="6"/>
        <end position="25"/>
    </location>
</feature>
<dbReference type="EMBL" id="CAJPWZ010002149">
    <property type="protein sequence ID" value="CAG2231557.1"/>
    <property type="molecule type" value="Genomic_DNA"/>
</dbReference>
<name>A0A8S3TS48_MYTED</name>
<dbReference type="GO" id="GO:0020037">
    <property type="term" value="F:heme binding"/>
    <property type="evidence" value="ECO:0007669"/>
    <property type="project" value="InterPro"/>
</dbReference>
<evidence type="ECO:0000256" key="7">
    <source>
        <dbReference type="SAM" id="Phobius"/>
    </source>
</evidence>
<dbReference type="GO" id="GO:0033782">
    <property type="term" value="F:24S-hydroxycholesterol 7-alpha-hydroxylase activity"/>
    <property type="evidence" value="ECO:0007669"/>
    <property type="project" value="UniProtKB-EC"/>
</dbReference>
<dbReference type="InterPro" id="IPR036396">
    <property type="entry name" value="Cyt_P450_sf"/>
</dbReference>
<evidence type="ECO:0000256" key="4">
    <source>
        <dbReference type="ARBA" id="ARBA00023004"/>
    </source>
</evidence>
<dbReference type="PANTHER" id="PTHR24304">
    <property type="entry name" value="CYTOCHROME P450 FAMILY 7"/>
    <property type="match status" value="1"/>
</dbReference>
<dbReference type="SUPFAM" id="SSF48264">
    <property type="entry name" value="Cytochrome P450"/>
    <property type="match status" value="1"/>
</dbReference>
<dbReference type="InterPro" id="IPR050529">
    <property type="entry name" value="CYP450_sterol_14alpha_dmase"/>
</dbReference>
<evidence type="ECO:0000256" key="6">
    <source>
        <dbReference type="PIRSR" id="PIRSR602403-1"/>
    </source>
</evidence>
<evidence type="ECO:0000256" key="1">
    <source>
        <dbReference type="ARBA" id="ARBA00010617"/>
    </source>
</evidence>
<keyword evidence="5" id="KW-0753">Steroid metabolism</keyword>
<dbReference type="InterPro" id="IPR001128">
    <property type="entry name" value="Cyt_P450"/>
</dbReference>
<dbReference type="Pfam" id="PF00067">
    <property type="entry name" value="p450"/>
    <property type="match status" value="1"/>
</dbReference>
<keyword evidence="5" id="KW-0443">Lipid metabolism</keyword>
<feature type="binding site" description="axial binding residue" evidence="6">
    <location>
        <position position="414"/>
    </location>
    <ligand>
        <name>heme</name>
        <dbReference type="ChEBI" id="CHEBI:30413"/>
    </ligand>
    <ligandPart>
        <name>Fe</name>
        <dbReference type="ChEBI" id="CHEBI:18248"/>
    </ligandPart>
</feature>
<gene>
    <name evidence="8" type="ORF">MEDL_44329</name>
</gene>
<keyword evidence="2 6" id="KW-0349">Heme</keyword>
<evidence type="ECO:0000256" key="2">
    <source>
        <dbReference type="ARBA" id="ARBA00022617"/>
    </source>
</evidence>
<comment type="caution">
    <text evidence="8">The sequence shown here is derived from an EMBL/GenBank/DDBJ whole genome shotgun (WGS) entry which is preliminary data.</text>
</comment>
<dbReference type="Proteomes" id="UP000683360">
    <property type="component" value="Unassembled WGS sequence"/>
</dbReference>
<keyword evidence="9" id="KW-1185">Reference proteome</keyword>
<dbReference type="InterPro" id="IPR002403">
    <property type="entry name" value="Cyt_P450_E_grp-IV"/>
</dbReference>
<reference evidence="8" key="1">
    <citation type="submission" date="2021-03" db="EMBL/GenBank/DDBJ databases">
        <authorList>
            <person name="Bekaert M."/>
        </authorList>
    </citation>
    <scope>NUCLEOTIDE SEQUENCE</scope>
</reference>
<dbReference type="Gene3D" id="1.10.630.10">
    <property type="entry name" value="Cytochrome P450"/>
    <property type="match status" value="1"/>
</dbReference>
<evidence type="ECO:0000256" key="5">
    <source>
        <dbReference type="ARBA" id="ARBA00023221"/>
    </source>
</evidence>
<comment type="similarity">
    <text evidence="1">Belongs to the cytochrome P450 family.</text>
</comment>
<evidence type="ECO:0000313" key="9">
    <source>
        <dbReference type="Proteomes" id="UP000683360"/>
    </source>
</evidence>
<dbReference type="GO" id="GO:0042632">
    <property type="term" value="P:cholesterol homeostasis"/>
    <property type="evidence" value="ECO:0007669"/>
    <property type="project" value="TreeGrafter"/>
</dbReference>
<dbReference type="EC" id="1.14.14.26" evidence="8"/>
<evidence type="ECO:0000313" key="8">
    <source>
        <dbReference type="EMBL" id="CAG2231557.1"/>
    </source>
</evidence>
<dbReference type="OrthoDB" id="6692864at2759"/>
<keyword evidence="7" id="KW-0472">Membrane</keyword>
<protein>
    <submittedName>
        <fullName evidence="8">CYP39A1</fullName>
        <ecNumber evidence="8">1.14.14.26</ecNumber>
    </submittedName>
</protein>
<keyword evidence="4 6" id="KW-0408">Iron</keyword>
<keyword evidence="8" id="KW-0560">Oxidoreductase</keyword>
<comment type="cofactor">
    <cofactor evidence="6">
        <name>heme</name>
        <dbReference type="ChEBI" id="CHEBI:30413"/>
    </cofactor>
</comment>
<proteinExistence type="inferred from homology"/>
<keyword evidence="7" id="KW-1133">Transmembrane helix</keyword>
<dbReference type="PRINTS" id="PR00465">
    <property type="entry name" value="EP450IV"/>
</dbReference>